<gene>
    <name evidence="2" type="ORF">EYF80_039635</name>
</gene>
<feature type="region of interest" description="Disordered" evidence="1">
    <location>
        <begin position="88"/>
        <end position="112"/>
    </location>
</feature>
<accession>A0A4Z2G9C3</accession>
<dbReference type="AlphaFoldDB" id="A0A4Z2G9C3"/>
<proteinExistence type="predicted"/>
<name>A0A4Z2G9C3_9TELE</name>
<reference evidence="2 3" key="1">
    <citation type="submission" date="2019-03" db="EMBL/GenBank/DDBJ databases">
        <title>First draft genome of Liparis tanakae, snailfish: a comprehensive survey of snailfish specific genes.</title>
        <authorList>
            <person name="Kim W."/>
            <person name="Song I."/>
            <person name="Jeong J.-H."/>
            <person name="Kim D."/>
            <person name="Kim S."/>
            <person name="Ryu S."/>
            <person name="Song J.Y."/>
            <person name="Lee S.K."/>
        </authorList>
    </citation>
    <scope>NUCLEOTIDE SEQUENCE [LARGE SCALE GENOMIC DNA]</scope>
    <source>
        <tissue evidence="2">Muscle</tissue>
    </source>
</reference>
<sequence length="112" mass="12604">MEVLPQKESGTKALCALFESKAPRQRGLHSASAAGSNAVRDCPLLDGRGHKETSTQFIADEGEHPNETKQQEDIYFLLGERQIGRLSVKSSSDRRHRRLNAARIRQYSRNEI</sequence>
<organism evidence="2 3">
    <name type="scientific">Liparis tanakae</name>
    <name type="common">Tanaka's snailfish</name>
    <dbReference type="NCBI Taxonomy" id="230148"/>
    <lineage>
        <taxon>Eukaryota</taxon>
        <taxon>Metazoa</taxon>
        <taxon>Chordata</taxon>
        <taxon>Craniata</taxon>
        <taxon>Vertebrata</taxon>
        <taxon>Euteleostomi</taxon>
        <taxon>Actinopterygii</taxon>
        <taxon>Neopterygii</taxon>
        <taxon>Teleostei</taxon>
        <taxon>Neoteleostei</taxon>
        <taxon>Acanthomorphata</taxon>
        <taxon>Eupercaria</taxon>
        <taxon>Perciformes</taxon>
        <taxon>Cottioidei</taxon>
        <taxon>Cottales</taxon>
        <taxon>Liparidae</taxon>
        <taxon>Liparis</taxon>
    </lineage>
</organism>
<comment type="caution">
    <text evidence="2">The sequence shown here is derived from an EMBL/GenBank/DDBJ whole genome shotgun (WGS) entry which is preliminary data.</text>
</comment>
<evidence type="ECO:0000313" key="2">
    <source>
        <dbReference type="EMBL" id="TNN50146.1"/>
    </source>
</evidence>
<dbReference type="EMBL" id="SRLO01000629">
    <property type="protein sequence ID" value="TNN50146.1"/>
    <property type="molecule type" value="Genomic_DNA"/>
</dbReference>
<dbReference type="Proteomes" id="UP000314294">
    <property type="component" value="Unassembled WGS sequence"/>
</dbReference>
<feature type="region of interest" description="Disordered" evidence="1">
    <location>
        <begin position="28"/>
        <end position="48"/>
    </location>
</feature>
<dbReference type="OrthoDB" id="6129702at2759"/>
<evidence type="ECO:0000256" key="1">
    <source>
        <dbReference type="SAM" id="MobiDB-lite"/>
    </source>
</evidence>
<keyword evidence="3" id="KW-1185">Reference proteome</keyword>
<protein>
    <submittedName>
        <fullName evidence="2">Uncharacterized protein</fullName>
    </submittedName>
</protein>
<evidence type="ECO:0000313" key="3">
    <source>
        <dbReference type="Proteomes" id="UP000314294"/>
    </source>
</evidence>